<evidence type="ECO:0000313" key="2">
    <source>
        <dbReference type="EMBL" id="VCX43255.1"/>
    </source>
</evidence>
<dbReference type="AlphaFoldDB" id="A0A9X9MEM6"/>
<name>A0A9X9MEM6_GULGU</name>
<reference evidence="2 3" key="1">
    <citation type="submission" date="2018-10" db="EMBL/GenBank/DDBJ databases">
        <authorList>
            <person name="Ekblom R."/>
            <person name="Jareborg N."/>
        </authorList>
    </citation>
    <scope>NUCLEOTIDE SEQUENCE [LARGE SCALE GENOMIC DNA]</scope>
    <source>
        <tissue evidence="2">Muscle</tissue>
    </source>
</reference>
<accession>A0A9X9MEM6</accession>
<evidence type="ECO:0000256" key="1">
    <source>
        <dbReference type="SAM" id="MobiDB-lite"/>
    </source>
</evidence>
<protein>
    <submittedName>
        <fullName evidence="2">Uncharacterized protein</fullName>
    </submittedName>
</protein>
<proteinExistence type="predicted"/>
<keyword evidence="3" id="KW-1185">Reference proteome</keyword>
<feature type="compositionally biased region" description="Pro residues" evidence="1">
    <location>
        <begin position="38"/>
        <end position="49"/>
    </location>
</feature>
<feature type="non-terminal residue" evidence="2">
    <location>
        <position position="84"/>
    </location>
</feature>
<comment type="caution">
    <text evidence="2">The sequence shown here is derived from an EMBL/GenBank/DDBJ whole genome shotgun (WGS) entry which is preliminary data.</text>
</comment>
<organism evidence="2 3">
    <name type="scientific">Gulo gulo</name>
    <name type="common">Wolverine</name>
    <name type="synonym">Gluton</name>
    <dbReference type="NCBI Taxonomy" id="48420"/>
    <lineage>
        <taxon>Eukaryota</taxon>
        <taxon>Metazoa</taxon>
        <taxon>Chordata</taxon>
        <taxon>Craniata</taxon>
        <taxon>Vertebrata</taxon>
        <taxon>Euteleostomi</taxon>
        <taxon>Mammalia</taxon>
        <taxon>Eutheria</taxon>
        <taxon>Laurasiatheria</taxon>
        <taxon>Carnivora</taxon>
        <taxon>Caniformia</taxon>
        <taxon>Musteloidea</taxon>
        <taxon>Mustelidae</taxon>
        <taxon>Guloninae</taxon>
        <taxon>Gulo</taxon>
    </lineage>
</organism>
<sequence>MTTYSLQNKGSGLLPSLASAVYSADTPGTQPPGLCSRPPGPRPPAPARSPHPGANRSHLSCCRHCHHTTLSPIPTPEFTSPPAS</sequence>
<dbReference type="Proteomes" id="UP000269945">
    <property type="component" value="Unassembled WGS sequence"/>
</dbReference>
<feature type="region of interest" description="Disordered" evidence="1">
    <location>
        <begin position="21"/>
        <end position="58"/>
    </location>
</feature>
<evidence type="ECO:0000313" key="3">
    <source>
        <dbReference type="Proteomes" id="UP000269945"/>
    </source>
</evidence>
<dbReference type="EMBL" id="CYRY02047289">
    <property type="protein sequence ID" value="VCX43255.1"/>
    <property type="molecule type" value="Genomic_DNA"/>
</dbReference>
<gene>
    <name evidence="2" type="ORF">BN2614_LOCUS4</name>
</gene>